<name>A0AAJ0DMF7_9PEZI</name>
<gene>
    <name evidence="2" type="ORF">CCUS01_14041</name>
</gene>
<evidence type="ECO:0000256" key="1">
    <source>
        <dbReference type="SAM" id="MobiDB-lite"/>
    </source>
</evidence>
<evidence type="ECO:0000313" key="2">
    <source>
        <dbReference type="EMBL" id="KAK1492259.1"/>
    </source>
</evidence>
<accession>A0AAJ0DMF7</accession>
<feature type="non-terminal residue" evidence="2">
    <location>
        <position position="1"/>
    </location>
</feature>
<feature type="region of interest" description="Disordered" evidence="1">
    <location>
        <begin position="149"/>
        <end position="195"/>
    </location>
</feature>
<protein>
    <submittedName>
        <fullName evidence="2">Uncharacterized protein</fullName>
    </submittedName>
</protein>
<dbReference type="AlphaFoldDB" id="A0AAJ0DMF7"/>
<dbReference type="EMBL" id="MPDP01000030">
    <property type="protein sequence ID" value="KAK1492259.1"/>
    <property type="molecule type" value="Genomic_DNA"/>
</dbReference>
<evidence type="ECO:0000313" key="3">
    <source>
        <dbReference type="Proteomes" id="UP001239213"/>
    </source>
</evidence>
<dbReference type="Proteomes" id="UP001239213">
    <property type="component" value="Unassembled WGS sequence"/>
</dbReference>
<sequence>HSTRNTIAPVSSDKVVFTHGKKAKEKVRKCGASAKRKAVQLGEGAQVFSAVIHFNPTYGQLDGAVHVPDGQSIPDVNHFVGLSTEAFCRLHERLKLTCIRTSWRNSTAEIGDTIEVGVVRSSMRGTPDTVGYEDATAKEVASGDVDAPHEIEADDDGAAVFGGTISGVRQDDADVGETPSNPAEHEQRTDLAPLNHDGEGMMEDFSMSDADTASAIGAAEEGSFLGLPEMDLRDIFGMEACASTFVSVGDSELDTLEGQSSDTIPGQNRLEVELSGEARKEGTAAAEMAALSYQPKVPQTRTIAAARAYRPDRSSFKIHRFFCRVSQRIRLARYGGELNTGHV</sequence>
<reference evidence="2" key="1">
    <citation type="submission" date="2016-11" db="EMBL/GenBank/DDBJ databases">
        <title>The genome sequence of Colletotrichum cuscutae.</title>
        <authorList>
            <person name="Baroncelli R."/>
        </authorList>
    </citation>
    <scope>NUCLEOTIDE SEQUENCE</scope>
    <source>
        <strain evidence="2">IMI 304802</strain>
    </source>
</reference>
<keyword evidence="3" id="KW-1185">Reference proteome</keyword>
<organism evidence="2 3">
    <name type="scientific">Colletotrichum cuscutae</name>
    <dbReference type="NCBI Taxonomy" id="1209917"/>
    <lineage>
        <taxon>Eukaryota</taxon>
        <taxon>Fungi</taxon>
        <taxon>Dikarya</taxon>
        <taxon>Ascomycota</taxon>
        <taxon>Pezizomycotina</taxon>
        <taxon>Sordariomycetes</taxon>
        <taxon>Hypocreomycetidae</taxon>
        <taxon>Glomerellales</taxon>
        <taxon>Glomerellaceae</taxon>
        <taxon>Colletotrichum</taxon>
        <taxon>Colletotrichum acutatum species complex</taxon>
    </lineage>
</organism>
<comment type="caution">
    <text evidence="2">The sequence shown here is derived from an EMBL/GenBank/DDBJ whole genome shotgun (WGS) entry which is preliminary data.</text>
</comment>
<proteinExistence type="predicted"/>